<evidence type="ECO:0000313" key="3">
    <source>
        <dbReference type="Proteomes" id="UP000254875"/>
    </source>
</evidence>
<dbReference type="EMBL" id="QHKS01000010">
    <property type="protein sequence ID" value="RDK01629.1"/>
    <property type="molecule type" value="Genomic_DNA"/>
</dbReference>
<dbReference type="AlphaFoldDB" id="A0A370N7P3"/>
<protein>
    <recommendedName>
        <fullName evidence="1">Transcriptional coactivator p15 (PC4) C-terminal domain-containing protein</fullName>
    </recommendedName>
</protein>
<gene>
    <name evidence="2" type="ORF">DLM46_17665</name>
</gene>
<dbReference type="SUPFAM" id="SSF54447">
    <property type="entry name" value="ssDNA-binding transcriptional regulator domain"/>
    <property type="match status" value="1"/>
</dbReference>
<dbReference type="Proteomes" id="UP000254875">
    <property type="component" value="Unassembled WGS sequence"/>
</dbReference>
<dbReference type="GO" id="GO:0003677">
    <property type="term" value="F:DNA binding"/>
    <property type="evidence" value="ECO:0007669"/>
    <property type="project" value="InterPro"/>
</dbReference>
<dbReference type="Gene3D" id="2.30.31.10">
    <property type="entry name" value="Transcriptional Coactivator Pc4, Chain A"/>
    <property type="match status" value="1"/>
</dbReference>
<evidence type="ECO:0000259" key="1">
    <source>
        <dbReference type="Pfam" id="PF02229"/>
    </source>
</evidence>
<dbReference type="InterPro" id="IPR009044">
    <property type="entry name" value="ssDNA-bd_transcriptional_reg"/>
</dbReference>
<dbReference type="Pfam" id="PF02229">
    <property type="entry name" value="PC4"/>
    <property type="match status" value="1"/>
</dbReference>
<accession>A0A370N7P3</accession>
<reference evidence="3" key="1">
    <citation type="submission" date="2018-05" db="EMBL/GenBank/DDBJ databases">
        <authorList>
            <person name="Feng T."/>
        </authorList>
    </citation>
    <scope>NUCLEOTIDE SEQUENCE [LARGE SCALE GENOMIC DNA]</scope>
    <source>
        <strain evidence="3">S27</strain>
    </source>
</reference>
<evidence type="ECO:0000313" key="2">
    <source>
        <dbReference type="EMBL" id="RDK01629.1"/>
    </source>
</evidence>
<dbReference type="InterPro" id="IPR003173">
    <property type="entry name" value="PC4_C"/>
</dbReference>
<dbReference type="GO" id="GO:0006355">
    <property type="term" value="P:regulation of DNA-templated transcription"/>
    <property type="evidence" value="ECO:0007669"/>
    <property type="project" value="InterPro"/>
</dbReference>
<proteinExistence type="predicted"/>
<organism evidence="2 3">
    <name type="scientific">Paraburkholderia lacunae</name>
    <dbReference type="NCBI Taxonomy" id="2211104"/>
    <lineage>
        <taxon>Bacteria</taxon>
        <taxon>Pseudomonadati</taxon>
        <taxon>Pseudomonadota</taxon>
        <taxon>Betaproteobacteria</taxon>
        <taxon>Burkholderiales</taxon>
        <taxon>Burkholderiaceae</taxon>
        <taxon>Paraburkholderia</taxon>
    </lineage>
</organism>
<name>A0A370N7P3_9BURK</name>
<sequence>MTSQSTEIASSANTFLDIRKSDSERLRVTISEYRGRMFVDLRAWYVTESGEFKPGRAGVSLRPDQIAEVTQGLLLASRAIDPKGAN</sequence>
<dbReference type="OrthoDB" id="9103223at2"/>
<comment type="caution">
    <text evidence="2">The sequence shown here is derived from an EMBL/GenBank/DDBJ whole genome shotgun (WGS) entry which is preliminary data.</text>
</comment>
<dbReference type="RefSeq" id="WP_115102021.1">
    <property type="nucleotide sequence ID" value="NZ_QHKS01000010.1"/>
</dbReference>
<keyword evidence="3" id="KW-1185">Reference proteome</keyword>
<feature type="domain" description="Transcriptional coactivator p15 (PC4) C-terminal" evidence="1">
    <location>
        <begin position="22"/>
        <end position="69"/>
    </location>
</feature>